<evidence type="ECO:0000259" key="1">
    <source>
        <dbReference type="PROSITE" id="PS50222"/>
    </source>
</evidence>
<dbReference type="Proteomes" id="UP000221165">
    <property type="component" value="Unassembled WGS sequence"/>
</dbReference>
<dbReference type="SUPFAM" id="SSF47473">
    <property type="entry name" value="EF-hand"/>
    <property type="match status" value="1"/>
</dbReference>
<dbReference type="EMBL" id="MIGC01004876">
    <property type="protein sequence ID" value="PHJ17568.1"/>
    <property type="molecule type" value="Genomic_DNA"/>
</dbReference>
<dbReference type="AlphaFoldDB" id="A0A2C6KLS3"/>
<keyword evidence="3" id="KW-1185">Reference proteome</keyword>
<dbReference type="PROSITE" id="PS50222">
    <property type="entry name" value="EF_HAND_2"/>
    <property type="match status" value="1"/>
</dbReference>
<accession>A0A2C6KLS3</accession>
<feature type="domain" description="EF-hand" evidence="1">
    <location>
        <begin position="152"/>
        <end position="187"/>
    </location>
</feature>
<name>A0A2C6KLS3_9APIC</name>
<dbReference type="GeneID" id="94431955"/>
<proteinExistence type="predicted"/>
<dbReference type="VEuPathDB" id="ToxoDB:CSUI_008617"/>
<dbReference type="InterPro" id="IPR002048">
    <property type="entry name" value="EF_hand_dom"/>
</dbReference>
<dbReference type="GO" id="GO:0005509">
    <property type="term" value="F:calcium ion binding"/>
    <property type="evidence" value="ECO:0007669"/>
    <property type="project" value="InterPro"/>
</dbReference>
<dbReference type="Pfam" id="PF21550">
    <property type="entry name" value="MTIP_N"/>
    <property type="match status" value="1"/>
</dbReference>
<organism evidence="2 3">
    <name type="scientific">Cystoisospora suis</name>
    <dbReference type="NCBI Taxonomy" id="483139"/>
    <lineage>
        <taxon>Eukaryota</taxon>
        <taxon>Sar</taxon>
        <taxon>Alveolata</taxon>
        <taxon>Apicomplexa</taxon>
        <taxon>Conoidasida</taxon>
        <taxon>Coccidia</taxon>
        <taxon>Eucoccidiorida</taxon>
        <taxon>Eimeriorina</taxon>
        <taxon>Sarcocystidae</taxon>
        <taxon>Cystoisospora</taxon>
    </lineage>
</organism>
<dbReference type="OrthoDB" id="435273at2759"/>
<gene>
    <name evidence="2" type="ORF">CSUI_008617</name>
</gene>
<comment type="caution">
    <text evidence="2">The sequence shown here is derived from an EMBL/GenBank/DDBJ whole genome shotgun (WGS) entry which is preliminary data.</text>
</comment>
<evidence type="ECO:0000313" key="3">
    <source>
        <dbReference type="Proteomes" id="UP000221165"/>
    </source>
</evidence>
<reference evidence="2 3" key="1">
    <citation type="journal article" date="2017" name="Int. J. Parasitol.">
        <title>The genome of the protozoan parasite Cystoisospora suis and a reverse vaccinology approach to identify vaccine candidates.</title>
        <authorList>
            <person name="Palmieri N."/>
            <person name="Shrestha A."/>
            <person name="Ruttkowski B."/>
            <person name="Beck T."/>
            <person name="Vogl C."/>
            <person name="Tomley F."/>
            <person name="Blake D.P."/>
            <person name="Joachim A."/>
        </authorList>
    </citation>
    <scope>NUCLEOTIDE SEQUENCE [LARGE SCALE GENOMIC DNA]</scope>
    <source>
        <strain evidence="2 3">Wien I</strain>
    </source>
</reference>
<sequence length="199" mass="21774">MNCGVSRKDLVMYWDENLQDRFPTEGSLRQLGIEDKSSIYLAMPPNFDINNIEFPVLDGEGKKAAEGAGAEGGGATALIEESAPASVDEGSALKKEFEKRAKKGMMPRNDVGNYARSLGYAPSMKEIASLPDKGVDFKSFQEFLAVAMHPDDTQESFKSFFSAFDTQATGDLSYDQVTNILQLWGDEPLTSSEAKAFCE</sequence>
<protein>
    <submittedName>
        <fullName evidence="2">Myosin light chain</fullName>
    </submittedName>
</protein>
<dbReference type="RefSeq" id="XP_067919286.1">
    <property type="nucleotide sequence ID" value="XM_068068744.1"/>
</dbReference>
<dbReference type="InterPro" id="IPR011992">
    <property type="entry name" value="EF-hand-dom_pair"/>
</dbReference>
<evidence type="ECO:0000313" key="2">
    <source>
        <dbReference type="EMBL" id="PHJ17568.1"/>
    </source>
</evidence>
<dbReference type="Gene3D" id="1.10.238.10">
    <property type="entry name" value="EF-hand"/>
    <property type="match status" value="1"/>
</dbReference>
<dbReference type="InterPro" id="IPR049007">
    <property type="entry name" value="MTIP_EFh"/>
</dbReference>